<proteinExistence type="inferred from homology"/>
<feature type="chain" id="PRO_5009311451" evidence="3">
    <location>
        <begin position="18"/>
        <end position="157"/>
    </location>
</feature>
<dbReference type="PROSITE" id="PS50240">
    <property type="entry name" value="TRYPSIN_DOM"/>
    <property type="match status" value="1"/>
</dbReference>
<keyword evidence="3" id="KW-0732">Signal</keyword>
<dbReference type="Pfam" id="PF00089">
    <property type="entry name" value="Trypsin"/>
    <property type="match status" value="1"/>
</dbReference>
<accession>A0A1I7XW68</accession>
<keyword evidence="1" id="KW-1015">Disulfide bond</keyword>
<sequence length="157" mass="17123">MQKVILPFLALVGLSLAAPAPPKHDSSELIFGGHQAYQGTFPFYSKIPSCGASLITEKHILTAAHCGPLVGAYVVMGLADYNDYEIRDGVTSAAKPGVQVRKAVSVEVHTEYEGYPTFLNDIAILEVDEAFNFTAYVQPIAIKTNDSELQEQYWTTI</sequence>
<dbReference type="SUPFAM" id="SSF50494">
    <property type="entry name" value="Trypsin-like serine proteases"/>
    <property type="match status" value="1"/>
</dbReference>
<dbReference type="InterPro" id="IPR009003">
    <property type="entry name" value="Peptidase_S1_PA"/>
</dbReference>
<dbReference type="InterPro" id="IPR043504">
    <property type="entry name" value="Peptidase_S1_PA_chymotrypsin"/>
</dbReference>
<dbReference type="AlphaFoldDB" id="A0A1I7XW68"/>
<dbReference type="InterPro" id="IPR001254">
    <property type="entry name" value="Trypsin_dom"/>
</dbReference>
<dbReference type="PRINTS" id="PR00722">
    <property type="entry name" value="CHYMOTRYPSIN"/>
</dbReference>
<dbReference type="WBParaSite" id="L893_g10107.t1">
    <property type="protein sequence ID" value="L893_g10107.t1"/>
    <property type="gene ID" value="L893_g10107"/>
</dbReference>
<dbReference type="PROSITE" id="PS00134">
    <property type="entry name" value="TRYPSIN_HIS"/>
    <property type="match status" value="1"/>
</dbReference>
<dbReference type="GO" id="GO:0004252">
    <property type="term" value="F:serine-type endopeptidase activity"/>
    <property type="evidence" value="ECO:0007669"/>
    <property type="project" value="InterPro"/>
</dbReference>
<evidence type="ECO:0000256" key="3">
    <source>
        <dbReference type="SAM" id="SignalP"/>
    </source>
</evidence>
<comment type="similarity">
    <text evidence="2">Belongs to the peptidase S1 family. CLIP subfamily.</text>
</comment>
<dbReference type="Gene3D" id="2.40.10.10">
    <property type="entry name" value="Trypsin-like serine proteases"/>
    <property type="match status" value="1"/>
</dbReference>
<evidence type="ECO:0000259" key="4">
    <source>
        <dbReference type="PROSITE" id="PS50240"/>
    </source>
</evidence>
<dbReference type="InterPro" id="IPR051487">
    <property type="entry name" value="Ser/Thr_Proteases_Immune/Dev"/>
</dbReference>
<dbReference type="InterPro" id="IPR018114">
    <property type="entry name" value="TRYPSIN_HIS"/>
</dbReference>
<feature type="domain" description="Peptidase S1" evidence="4">
    <location>
        <begin position="30"/>
        <end position="157"/>
    </location>
</feature>
<evidence type="ECO:0000256" key="2">
    <source>
        <dbReference type="ARBA" id="ARBA00024195"/>
    </source>
</evidence>
<dbReference type="GO" id="GO:0006508">
    <property type="term" value="P:proteolysis"/>
    <property type="evidence" value="ECO:0007669"/>
    <property type="project" value="InterPro"/>
</dbReference>
<reference evidence="6" key="1">
    <citation type="submission" date="2016-11" db="UniProtKB">
        <authorList>
            <consortium name="WormBaseParasite"/>
        </authorList>
    </citation>
    <scope>IDENTIFICATION</scope>
</reference>
<dbReference type="PANTHER" id="PTHR24256">
    <property type="entry name" value="TRYPTASE-RELATED"/>
    <property type="match status" value="1"/>
</dbReference>
<name>A0A1I7XW68_9BILA</name>
<feature type="signal peptide" evidence="3">
    <location>
        <begin position="1"/>
        <end position="17"/>
    </location>
</feature>
<evidence type="ECO:0000313" key="5">
    <source>
        <dbReference type="Proteomes" id="UP000095287"/>
    </source>
</evidence>
<dbReference type="InterPro" id="IPR001314">
    <property type="entry name" value="Peptidase_S1A"/>
</dbReference>
<dbReference type="Proteomes" id="UP000095287">
    <property type="component" value="Unplaced"/>
</dbReference>
<keyword evidence="5" id="KW-1185">Reference proteome</keyword>
<organism evidence="5 6">
    <name type="scientific">Steinernema glaseri</name>
    <dbReference type="NCBI Taxonomy" id="37863"/>
    <lineage>
        <taxon>Eukaryota</taxon>
        <taxon>Metazoa</taxon>
        <taxon>Ecdysozoa</taxon>
        <taxon>Nematoda</taxon>
        <taxon>Chromadorea</taxon>
        <taxon>Rhabditida</taxon>
        <taxon>Tylenchina</taxon>
        <taxon>Panagrolaimomorpha</taxon>
        <taxon>Strongyloidoidea</taxon>
        <taxon>Steinernematidae</taxon>
        <taxon>Steinernema</taxon>
    </lineage>
</organism>
<protein>
    <submittedName>
        <fullName evidence="6">Peptidase S1 domain-containing protein</fullName>
    </submittedName>
</protein>
<evidence type="ECO:0000313" key="6">
    <source>
        <dbReference type="WBParaSite" id="L893_g10107.t1"/>
    </source>
</evidence>
<evidence type="ECO:0000256" key="1">
    <source>
        <dbReference type="ARBA" id="ARBA00023157"/>
    </source>
</evidence>